<dbReference type="InterPro" id="IPR007016">
    <property type="entry name" value="O-antigen_ligase-rel_domated"/>
</dbReference>
<feature type="transmembrane region" description="Helical" evidence="6">
    <location>
        <begin position="63"/>
        <end position="84"/>
    </location>
</feature>
<comment type="caution">
    <text evidence="8">The sequence shown here is derived from an EMBL/GenBank/DDBJ whole genome shotgun (WGS) entry which is preliminary data.</text>
</comment>
<comment type="subcellular location">
    <subcellularLocation>
        <location evidence="1">Membrane</location>
        <topology evidence="1">Multi-pass membrane protein</topology>
    </subcellularLocation>
</comment>
<feature type="transmembrane region" description="Helical" evidence="6">
    <location>
        <begin position="241"/>
        <end position="257"/>
    </location>
</feature>
<reference evidence="8 9" key="1">
    <citation type="submission" date="2020-08" db="EMBL/GenBank/DDBJ databases">
        <title>Genomic Encyclopedia of Type Strains, Phase IV (KMG-IV): sequencing the most valuable type-strain genomes for metagenomic binning, comparative biology and taxonomic classification.</title>
        <authorList>
            <person name="Goeker M."/>
        </authorList>
    </citation>
    <scope>NUCLEOTIDE SEQUENCE [LARGE SCALE GENOMIC DNA]</scope>
    <source>
        <strain evidence="8 9">DSM 44197</strain>
    </source>
</reference>
<evidence type="ECO:0000256" key="4">
    <source>
        <dbReference type="ARBA" id="ARBA00023136"/>
    </source>
</evidence>
<evidence type="ECO:0000256" key="2">
    <source>
        <dbReference type="ARBA" id="ARBA00022692"/>
    </source>
</evidence>
<dbReference type="GO" id="GO:0016020">
    <property type="term" value="C:membrane"/>
    <property type="evidence" value="ECO:0007669"/>
    <property type="project" value="UniProtKB-SubCell"/>
</dbReference>
<dbReference type="InterPro" id="IPR051533">
    <property type="entry name" value="WaaL-like"/>
</dbReference>
<keyword evidence="3 6" id="KW-1133">Transmembrane helix</keyword>
<dbReference type="Proteomes" id="UP000572680">
    <property type="component" value="Unassembled WGS sequence"/>
</dbReference>
<feature type="transmembrane region" description="Helical" evidence="6">
    <location>
        <begin position="147"/>
        <end position="166"/>
    </location>
</feature>
<evidence type="ECO:0000256" key="1">
    <source>
        <dbReference type="ARBA" id="ARBA00004141"/>
    </source>
</evidence>
<organism evidence="8 9">
    <name type="scientific">Actinomadura namibiensis</name>
    <dbReference type="NCBI Taxonomy" id="182080"/>
    <lineage>
        <taxon>Bacteria</taxon>
        <taxon>Bacillati</taxon>
        <taxon>Actinomycetota</taxon>
        <taxon>Actinomycetes</taxon>
        <taxon>Streptosporangiales</taxon>
        <taxon>Thermomonosporaceae</taxon>
        <taxon>Actinomadura</taxon>
    </lineage>
</organism>
<feature type="transmembrane region" description="Helical" evidence="6">
    <location>
        <begin position="219"/>
        <end position="235"/>
    </location>
</feature>
<feature type="region of interest" description="Disordered" evidence="5">
    <location>
        <begin position="1"/>
        <end position="35"/>
    </location>
</feature>
<feature type="transmembrane region" description="Helical" evidence="6">
    <location>
        <begin position="192"/>
        <end position="212"/>
    </location>
</feature>
<evidence type="ECO:0000256" key="5">
    <source>
        <dbReference type="SAM" id="MobiDB-lite"/>
    </source>
</evidence>
<dbReference type="PANTHER" id="PTHR37422:SF13">
    <property type="entry name" value="LIPOPOLYSACCHARIDE BIOSYNTHESIS PROTEIN PA4999-RELATED"/>
    <property type="match status" value="1"/>
</dbReference>
<feature type="transmembrane region" description="Helical" evidence="6">
    <location>
        <begin position="367"/>
        <end position="392"/>
    </location>
</feature>
<dbReference type="RefSeq" id="WP_182842712.1">
    <property type="nucleotide sequence ID" value="NZ_JACJIA010000002.1"/>
</dbReference>
<evidence type="ECO:0000256" key="6">
    <source>
        <dbReference type="SAM" id="Phobius"/>
    </source>
</evidence>
<dbReference type="EMBL" id="JACJIA010000002">
    <property type="protein sequence ID" value="MBA8950264.1"/>
    <property type="molecule type" value="Genomic_DNA"/>
</dbReference>
<proteinExistence type="predicted"/>
<dbReference type="PANTHER" id="PTHR37422">
    <property type="entry name" value="TEICHURONIC ACID BIOSYNTHESIS PROTEIN TUAE"/>
    <property type="match status" value="1"/>
</dbReference>
<dbReference type="AlphaFoldDB" id="A0A7W3QK93"/>
<feature type="compositionally biased region" description="Pro residues" evidence="5">
    <location>
        <begin position="463"/>
        <end position="472"/>
    </location>
</feature>
<accession>A0A7W3QK93</accession>
<keyword evidence="8" id="KW-0436">Ligase</keyword>
<name>A0A7W3QK93_ACTNM</name>
<feature type="transmembrane region" description="Helical" evidence="6">
    <location>
        <begin position="96"/>
        <end position="116"/>
    </location>
</feature>
<feature type="compositionally biased region" description="Pro residues" evidence="5">
    <location>
        <begin position="13"/>
        <end position="26"/>
    </location>
</feature>
<keyword evidence="2 6" id="KW-0812">Transmembrane</keyword>
<keyword evidence="9" id="KW-1185">Reference proteome</keyword>
<feature type="transmembrane region" description="Helical" evidence="6">
    <location>
        <begin position="264"/>
        <end position="286"/>
    </location>
</feature>
<evidence type="ECO:0000256" key="3">
    <source>
        <dbReference type="ARBA" id="ARBA00022989"/>
    </source>
</evidence>
<keyword evidence="4 6" id="KW-0472">Membrane</keyword>
<feature type="transmembrane region" description="Helical" evidence="6">
    <location>
        <begin position="427"/>
        <end position="447"/>
    </location>
</feature>
<evidence type="ECO:0000313" key="9">
    <source>
        <dbReference type="Proteomes" id="UP000572680"/>
    </source>
</evidence>
<feature type="domain" description="O-antigen ligase-related" evidence="7">
    <location>
        <begin position="225"/>
        <end position="382"/>
    </location>
</feature>
<feature type="transmembrane region" description="Helical" evidence="6">
    <location>
        <begin position="122"/>
        <end position="140"/>
    </location>
</feature>
<protein>
    <submittedName>
        <fullName evidence="8">O-antigen ligase</fullName>
    </submittedName>
</protein>
<evidence type="ECO:0000259" key="7">
    <source>
        <dbReference type="Pfam" id="PF04932"/>
    </source>
</evidence>
<sequence length="472" mass="47421">MTAPHLTGTGPGPGTPRPAPPAPPAPGAGSGGGGTAPRASWLIAATVLCVAIPPGTASSADGVQATVSDLASVGLVAVAAALAVTGRTRPSGTAMALLGAVACAAALSTACSPHPLDSLPGYLRVLQIFVLVPLAVTLLVRDRRDFAVTAAAVAVVGVGEAGYGIWQAATGTGASYAGRDVRAVGTFGATDVMGMATVAGFAAFVVVAVALLARGAARVAAWAVLGVLAAGLLLSLSRGSWIAVGIGVLTIMVCVSLRLALRTVLLVTAALIIVVGGLGVGSATLAERARSVVASVDQPDQSVSDRYGLWQSAVAIWQDRPLTGVGVKNFAGYRDAHSSLAVSFAGETADPVHGYQRQPLLSPHNQYLLVLAEQGVVGVTALLGLLVGLASALGARPRPDDPRWLVGAGFTVSIMVNFLYSDLGGPTSVLFAVMLGLAVNAAFHTFAPDRTPRRPPRLAPAGGPGPIPRPRR</sequence>
<dbReference type="GO" id="GO:0016874">
    <property type="term" value="F:ligase activity"/>
    <property type="evidence" value="ECO:0007669"/>
    <property type="project" value="UniProtKB-KW"/>
</dbReference>
<feature type="region of interest" description="Disordered" evidence="5">
    <location>
        <begin position="448"/>
        <end position="472"/>
    </location>
</feature>
<dbReference type="Pfam" id="PF04932">
    <property type="entry name" value="Wzy_C"/>
    <property type="match status" value="1"/>
</dbReference>
<evidence type="ECO:0000313" key="8">
    <source>
        <dbReference type="EMBL" id="MBA8950264.1"/>
    </source>
</evidence>
<gene>
    <name evidence="8" type="ORF">HNR61_001877</name>
</gene>
<feature type="transmembrane region" description="Helical" evidence="6">
    <location>
        <begin position="404"/>
        <end position="421"/>
    </location>
</feature>